<dbReference type="CDD" id="cd09917">
    <property type="entry name" value="F-box_SF"/>
    <property type="match status" value="1"/>
</dbReference>
<dbReference type="InterPro" id="IPR036047">
    <property type="entry name" value="F-box-like_dom_sf"/>
</dbReference>
<protein>
    <submittedName>
        <fullName evidence="3">F-box domain-containing protein</fullName>
    </submittedName>
</protein>
<dbReference type="Pfam" id="PF00646">
    <property type="entry name" value="F-box"/>
    <property type="match status" value="1"/>
</dbReference>
<feature type="region of interest" description="Disordered" evidence="1">
    <location>
        <begin position="1"/>
        <end position="26"/>
    </location>
</feature>
<evidence type="ECO:0000256" key="1">
    <source>
        <dbReference type="SAM" id="MobiDB-lite"/>
    </source>
</evidence>
<feature type="compositionally biased region" description="Basic residues" evidence="1">
    <location>
        <begin position="1"/>
        <end position="11"/>
    </location>
</feature>
<gene>
    <name evidence="3" type="ORF">SUNI508_08803</name>
</gene>
<dbReference type="SUPFAM" id="SSF81383">
    <property type="entry name" value="F-box domain"/>
    <property type="match status" value="1"/>
</dbReference>
<name>A0ABR2US01_9PEZI</name>
<organism evidence="3 4">
    <name type="scientific">Seiridium unicorne</name>
    <dbReference type="NCBI Taxonomy" id="138068"/>
    <lineage>
        <taxon>Eukaryota</taxon>
        <taxon>Fungi</taxon>
        <taxon>Dikarya</taxon>
        <taxon>Ascomycota</taxon>
        <taxon>Pezizomycotina</taxon>
        <taxon>Sordariomycetes</taxon>
        <taxon>Xylariomycetidae</taxon>
        <taxon>Amphisphaeriales</taxon>
        <taxon>Sporocadaceae</taxon>
        <taxon>Seiridium</taxon>
    </lineage>
</organism>
<dbReference type="InterPro" id="IPR001810">
    <property type="entry name" value="F-box_dom"/>
</dbReference>
<evidence type="ECO:0000259" key="2">
    <source>
        <dbReference type="Pfam" id="PF00646"/>
    </source>
</evidence>
<proteinExistence type="predicted"/>
<dbReference type="Gene3D" id="1.20.1280.50">
    <property type="match status" value="1"/>
</dbReference>
<reference evidence="3 4" key="1">
    <citation type="journal article" date="2024" name="J. Plant Pathol.">
        <title>Sequence and assembly of the genome of Seiridium unicorne, isolate CBS 538.82, causal agent of cypress canker disease.</title>
        <authorList>
            <person name="Scali E."/>
            <person name="Rocca G.D."/>
            <person name="Danti R."/>
            <person name="Garbelotto M."/>
            <person name="Barberini S."/>
            <person name="Baroncelli R."/>
            <person name="Emiliani G."/>
        </authorList>
    </citation>
    <scope>NUCLEOTIDE SEQUENCE [LARGE SCALE GENOMIC DNA]</scope>
    <source>
        <strain evidence="3 4">BM-138-508</strain>
    </source>
</reference>
<dbReference type="EMBL" id="JARVKF010000398">
    <property type="protein sequence ID" value="KAK9417443.1"/>
    <property type="molecule type" value="Genomic_DNA"/>
</dbReference>
<accession>A0ABR2US01</accession>
<evidence type="ECO:0000313" key="3">
    <source>
        <dbReference type="EMBL" id="KAK9417443.1"/>
    </source>
</evidence>
<feature type="region of interest" description="Disordered" evidence="1">
    <location>
        <begin position="100"/>
        <end position="120"/>
    </location>
</feature>
<comment type="caution">
    <text evidence="3">The sequence shown here is derived from an EMBL/GenBank/DDBJ whole genome shotgun (WGS) entry which is preliminary data.</text>
</comment>
<sequence>MVRPPKRKRGGRASASSTPASYGPSERELRYVQRANSRDPHINRVIQTLELLECILVNLDMRTLLVSAQRVCRTWHSLINTSPALQVALFFKPDSSWDVQRGHDHEAGGGSQDVGKTRGGSVRKNPLLASLFPAWFDDYVSPGPEDSHSAPRAVYRSQSKPPPYTEFAGQPFAKNSEVFMWRTASWRRMLVQQPPAHHVGEWITTWGWLGHQDASMKYYKDGLRMGQLYDRTAQHALSISTGQCILWGAEGIAGLHRARAPMEVQVRRGKPLENWCPLTNVPEVEAQLVEMAGQADLMLAVSAHMTAELDPPDEPKAFFRNFLWEKGKDGTAGRYRQNLPKGKKVWERQGMLIEEEDDL</sequence>
<feature type="domain" description="F-box" evidence="2">
    <location>
        <begin position="49"/>
        <end position="82"/>
    </location>
</feature>
<evidence type="ECO:0000313" key="4">
    <source>
        <dbReference type="Proteomes" id="UP001408356"/>
    </source>
</evidence>
<dbReference type="Proteomes" id="UP001408356">
    <property type="component" value="Unassembled WGS sequence"/>
</dbReference>
<keyword evidence="4" id="KW-1185">Reference proteome</keyword>